<dbReference type="AlphaFoldDB" id="A0A6A7AC40"/>
<feature type="non-terminal residue" evidence="1">
    <location>
        <position position="151"/>
    </location>
</feature>
<name>A0A6A7AC40_9PLEO</name>
<evidence type="ECO:0000313" key="2">
    <source>
        <dbReference type="Proteomes" id="UP000799424"/>
    </source>
</evidence>
<gene>
    <name evidence="1" type="ORF">CC86DRAFT_272924</name>
</gene>
<organism evidence="1 2">
    <name type="scientific">Ophiobolus disseminans</name>
    <dbReference type="NCBI Taxonomy" id="1469910"/>
    <lineage>
        <taxon>Eukaryota</taxon>
        <taxon>Fungi</taxon>
        <taxon>Dikarya</taxon>
        <taxon>Ascomycota</taxon>
        <taxon>Pezizomycotina</taxon>
        <taxon>Dothideomycetes</taxon>
        <taxon>Pleosporomycetidae</taxon>
        <taxon>Pleosporales</taxon>
        <taxon>Pleosporineae</taxon>
        <taxon>Phaeosphaeriaceae</taxon>
        <taxon>Ophiobolus</taxon>
    </lineage>
</organism>
<protein>
    <submittedName>
        <fullName evidence="1">Uncharacterized protein</fullName>
    </submittedName>
</protein>
<reference evidence="1" key="1">
    <citation type="journal article" date="2020" name="Stud. Mycol.">
        <title>101 Dothideomycetes genomes: a test case for predicting lifestyles and emergence of pathogens.</title>
        <authorList>
            <person name="Haridas S."/>
            <person name="Albert R."/>
            <person name="Binder M."/>
            <person name="Bloem J."/>
            <person name="Labutti K."/>
            <person name="Salamov A."/>
            <person name="Andreopoulos B."/>
            <person name="Baker S."/>
            <person name="Barry K."/>
            <person name="Bills G."/>
            <person name="Bluhm B."/>
            <person name="Cannon C."/>
            <person name="Castanera R."/>
            <person name="Culley D."/>
            <person name="Daum C."/>
            <person name="Ezra D."/>
            <person name="Gonzalez J."/>
            <person name="Henrissat B."/>
            <person name="Kuo A."/>
            <person name="Liang C."/>
            <person name="Lipzen A."/>
            <person name="Lutzoni F."/>
            <person name="Magnuson J."/>
            <person name="Mondo S."/>
            <person name="Nolan M."/>
            <person name="Ohm R."/>
            <person name="Pangilinan J."/>
            <person name="Park H.-J."/>
            <person name="Ramirez L."/>
            <person name="Alfaro M."/>
            <person name="Sun H."/>
            <person name="Tritt A."/>
            <person name="Yoshinaga Y."/>
            <person name="Zwiers L.-H."/>
            <person name="Turgeon B."/>
            <person name="Goodwin S."/>
            <person name="Spatafora J."/>
            <person name="Crous P."/>
            <person name="Grigoriev I."/>
        </authorList>
    </citation>
    <scope>NUCLEOTIDE SEQUENCE</scope>
    <source>
        <strain evidence="1">CBS 113818</strain>
    </source>
</reference>
<keyword evidence="2" id="KW-1185">Reference proteome</keyword>
<sequence length="151" mass="17029">MLDQSHHISKIIFKSESGLRAALEFYLSYPTMTRGMHSIKTVIPQPGNPMPRHHLKLEHLARLLGSELKAKYHVQGTIHNDMESTFDDTVFGVLEMMKDTVVHDPFESPIIVLTKVLLKLEVDVLSMHALDELTKVDGCPSYPGLVFQAVH</sequence>
<proteinExistence type="predicted"/>
<accession>A0A6A7AC40</accession>
<evidence type="ECO:0000313" key="1">
    <source>
        <dbReference type="EMBL" id="KAF2830269.1"/>
    </source>
</evidence>
<dbReference type="Proteomes" id="UP000799424">
    <property type="component" value="Unassembled WGS sequence"/>
</dbReference>
<dbReference type="EMBL" id="MU006220">
    <property type="protein sequence ID" value="KAF2830269.1"/>
    <property type="molecule type" value="Genomic_DNA"/>
</dbReference>